<evidence type="ECO:0000313" key="10">
    <source>
        <dbReference type="EMBL" id="MBE1501820.1"/>
    </source>
</evidence>
<dbReference type="Gene3D" id="1.20.140.10">
    <property type="entry name" value="Butyryl-CoA Dehydrogenase, subunit A, domain 3"/>
    <property type="match status" value="1"/>
</dbReference>
<dbReference type="InterPro" id="IPR037069">
    <property type="entry name" value="AcylCoA_DH/ox_N_sf"/>
</dbReference>
<comment type="similarity">
    <text evidence="2 6">Belongs to the acyl-CoA dehydrogenase family.</text>
</comment>
<accession>A0ABR9IF75</accession>
<dbReference type="CDD" id="cd00567">
    <property type="entry name" value="ACAD"/>
    <property type="match status" value="1"/>
</dbReference>
<dbReference type="Pfam" id="PF02770">
    <property type="entry name" value="Acyl-CoA_dh_M"/>
    <property type="match status" value="1"/>
</dbReference>
<evidence type="ECO:0000256" key="1">
    <source>
        <dbReference type="ARBA" id="ARBA00001974"/>
    </source>
</evidence>
<reference evidence="10 11" key="1">
    <citation type="submission" date="2020-10" db="EMBL/GenBank/DDBJ databases">
        <title>Sequencing the genomes of 1000 actinobacteria strains.</title>
        <authorList>
            <person name="Klenk H.-P."/>
        </authorList>
    </citation>
    <scope>NUCLEOTIDE SEQUENCE [LARGE SCALE GENOMIC DNA]</scope>
    <source>
        <strain evidence="10 11">DSM 44653</strain>
    </source>
</reference>
<dbReference type="InterPro" id="IPR046373">
    <property type="entry name" value="Acyl-CoA_Oxase/DH_mid-dom_sf"/>
</dbReference>
<dbReference type="Gene3D" id="1.10.540.10">
    <property type="entry name" value="Acyl-CoA dehydrogenase/oxidase, N-terminal domain"/>
    <property type="match status" value="1"/>
</dbReference>
<dbReference type="InterPro" id="IPR009075">
    <property type="entry name" value="AcylCo_DH/oxidase_C"/>
</dbReference>
<evidence type="ECO:0000256" key="5">
    <source>
        <dbReference type="ARBA" id="ARBA00023002"/>
    </source>
</evidence>
<dbReference type="SUPFAM" id="SSF47203">
    <property type="entry name" value="Acyl-CoA dehydrogenase C-terminal domain-like"/>
    <property type="match status" value="1"/>
</dbReference>
<dbReference type="Pfam" id="PF02771">
    <property type="entry name" value="Acyl-CoA_dh_N"/>
    <property type="match status" value="1"/>
</dbReference>
<evidence type="ECO:0000256" key="2">
    <source>
        <dbReference type="ARBA" id="ARBA00009347"/>
    </source>
</evidence>
<comment type="cofactor">
    <cofactor evidence="1 6">
        <name>FAD</name>
        <dbReference type="ChEBI" id="CHEBI:57692"/>
    </cofactor>
</comment>
<comment type="caution">
    <text evidence="10">The sequence shown here is derived from an EMBL/GenBank/DDBJ whole genome shotgun (WGS) entry which is preliminary data.</text>
</comment>
<feature type="domain" description="Acyl-CoA dehydrogenase/oxidase N-terminal" evidence="9">
    <location>
        <begin position="22"/>
        <end position="93"/>
    </location>
</feature>
<keyword evidence="5 6" id="KW-0560">Oxidoreductase</keyword>
<dbReference type="EMBL" id="JADBEG010000001">
    <property type="protein sequence ID" value="MBE1501820.1"/>
    <property type="molecule type" value="Genomic_DNA"/>
</dbReference>
<evidence type="ECO:0000259" key="8">
    <source>
        <dbReference type="Pfam" id="PF02770"/>
    </source>
</evidence>
<dbReference type="Pfam" id="PF00441">
    <property type="entry name" value="Acyl-CoA_dh_1"/>
    <property type="match status" value="1"/>
</dbReference>
<evidence type="ECO:0000256" key="3">
    <source>
        <dbReference type="ARBA" id="ARBA00022630"/>
    </source>
</evidence>
<dbReference type="Gene3D" id="2.40.110.10">
    <property type="entry name" value="Butyryl-CoA Dehydrogenase, subunit A, domain 2"/>
    <property type="match status" value="1"/>
</dbReference>
<evidence type="ECO:0000313" key="11">
    <source>
        <dbReference type="Proteomes" id="UP000631670"/>
    </source>
</evidence>
<evidence type="ECO:0000256" key="6">
    <source>
        <dbReference type="RuleBase" id="RU362125"/>
    </source>
</evidence>
<dbReference type="Proteomes" id="UP000631670">
    <property type="component" value="Unassembled WGS sequence"/>
</dbReference>
<dbReference type="PIRSF" id="PIRSF016578">
    <property type="entry name" value="HsaA"/>
    <property type="match status" value="1"/>
</dbReference>
<dbReference type="RefSeq" id="WP_086865204.1">
    <property type="nucleotide sequence ID" value="NZ_JADBEG010000001.1"/>
</dbReference>
<proteinExistence type="inferred from homology"/>
<dbReference type="InterPro" id="IPR036250">
    <property type="entry name" value="AcylCo_DH-like_C"/>
</dbReference>
<protein>
    <submittedName>
        <fullName evidence="10">Alkylation response protein AidB-like acyl-CoA dehydrogenase</fullName>
    </submittedName>
</protein>
<feature type="domain" description="Acyl-CoA dehydrogenase/oxidase C-terminal" evidence="7">
    <location>
        <begin position="256"/>
        <end position="363"/>
    </location>
</feature>
<dbReference type="InterPro" id="IPR009100">
    <property type="entry name" value="AcylCoA_DH/oxidase_NM_dom_sf"/>
</dbReference>
<sequence>MSLPEDFEDILGAAHEIGPKLAALAPDVDARTGDIGETYDLLREAGFLKLVVPKRYGGAGLGFEHYWQVLAALAAYNGPAALGLNMHNAVIGSMCDAADAPLPPMAENFRTWFFDEIVDGGKMFASASSEVGSGAKLMGLRTTYRPTEDGSGYVISGKKAFVSLARVADYYAVPARPEGSTDPGKISHFLVAREDDGVKFGEIYEMSAMYGTSTAGMSLDDVVVPAGRLFLGIEGMSLPKIIREPHWMIAGYTGAYLGICEAIVRFVVDAMAAAPGRADSAVVQRNLGWMSARLAAARALVFDAGRSIDADRGSIEANARVHAAKYVVGELGPDLIREAVSLCGSAAVSRGKALERLIREVQYCGVMPAKPDECLEYVGKAALGVNLYEEGAFSW</sequence>
<name>A0ABR9IF75_9PSEU</name>
<evidence type="ECO:0000256" key="4">
    <source>
        <dbReference type="ARBA" id="ARBA00022827"/>
    </source>
</evidence>
<keyword evidence="11" id="KW-1185">Reference proteome</keyword>
<dbReference type="InterPro" id="IPR006091">
    <property type="entry name" value="Acyl-CoA_Oxase/DH_mid-dom"/>
</dbReference>
<gene>
    <name evidence="10" type="ORF">H4696_008920</name>
</gene>
<evidence type="ECO:0000259" key="9">
    <source>
        <dbReference type="Pfam" id="PF02771"/>
    </source>
</evidence>
<dbReference type="InterPro" id="IPR013786">
    <property type="entry name" value="AcylCoA_DH/ox_N"/>
</dbReference>
<dbReference type="PANTHER" id="PTHR43884:SF25">
    <property type="entry name" value="ACYL-COA DEHYDROGENASE YDBM-RELATED"/>
    <property type="match status" value="1"/>
</dbReference>
<keyword evidence="3 6" id="KW-0285">Flavoprotein</keyword>
<feature type="domain" description="Acyl-CoA oxidase/dehydrogenase middle" evidence="8">
    <location>
        <begin position="126"/>
        <end position="222"/>
    </location>
</feature>
<dbReference type="SUPFAM" id="SSF56645">
    <property type="entry name" value="Acyl-CoA dehydrogenase NM domain-like"/>
    <property type="match status" value="1"/>
</dbReference>
<evidence type="ECO:0000259" key="7">
    <source>
        <dbReference type="Pfam" id="PF00441"/>
    </source>
</evidence>
<dbReference type="PANTHER" id="PTHR43884">
    <property type="entry name" value="ACYL-COA DEHYDROGENASE"/>
    <property type="match status" value="1"/>
</dbReference>
<organism evidence="10 11">
    <name type="scientific">Amycolatopsis lexingtonensis</name>
    <dbReference type="NCBI Taxonomy" id="218822"/>
    <lineage>
        <taxon>Bacteria</taxon>
        <taxon>Bacillati</taxon>
        <taxon>Actinomycetota</taxon>
        <taxon>Actinomycetes</taxon>
        <taxon>Pseudonocardiales</taxon>
        <taxon>Pseudonocardiaceae</taxon>
        <taxon>Amycolatopsis</taxon>
    </lineage>
</organism>
<keyword evidence="4 6" id="KW-0274">FAD</keyword>